<keyword evidence="2" id="KW-1185">Reference proteome</keyword>
<comment type="caution">
    <text evidence="1">The sequence shown here is derived from an EMBL/GenBank/DDBJ whole genome shotgun (WGS) entry which is preliminary data.</text>
</comment>
<evidence type="ECO:0000313" key="1">
    <source>
        <dbReference type="EMBL" id="PWB87873.1"/>
    </source>
</evidence>
<dbReference type="RefSeq" id="WP_279305931.1">
    <property type="nucleotide sequence ID" value="NZ_MZGS01000016.1"/>
</dbReference>
<reference evidence="1 2" key="1">
    <citation type="submission" date="2017-03" db="EMBL/GenBank/DDBJ databases">
        <title>Genome sequence of Methanobrevibacter thaueri.</title>
        <authorList>
            <person name="Poehlein A."/>
            <person name="Seedorf H."/>
            <person name="Daniel R."/>
        </authorList>
    </citation>
    <scope>NUCLEOTIDE SEQUENCE [LARGE SCALE GENOMIC DNA]</scope>
    <source>
        <strain evidence="1 2">DSM 11995</strain>
    </source>
</reference>
<dbReference type="Proteomes" id="UP000251717">
    <property type="component" value="Unassembled WGS sequence"/>
</dbReference>
<proteinExistence type="predicted"/>
<protein>
    <submittedName>
        <fullName evidence="1">Uncharacterized protein</fullName>
    </submittedName>
</protein>
<accession>A0A315XPG9</accession>
<organism evidence="1 2">
    <name type="scientific">Methanobrevibacter thaueri</name>
    <dbReference type="NCBI Taxonomy" id="190975"/>
    <lineage>
        <taxon>Archaea</taxon>
        <taxon>Methanobacteriati</taxon>
        <taxon>Methanobacteriota</taxon>
        <taxon>Methanomada group</taxon>
        <taxon>Methanobacteria</taxon>
        <taxon>Methanobacteriales</taxon>
        <taxon>Methanobacteriaceae</taxon>
        <taxon>Methanobrevibacter</taxon>
    </lineage>
</organism>
<dbReference type="AlphaFoldDB" id="A0A315XPG9"/>
<gene>
    <name evidence="1" type="ORF">MBBTH_04600</name>
</gene>
<dbReference type="EMBL" id="MZGS01000016">
    <property type="protein sequence ID" value="PWB87873.1"/>
    <property type="molecule type" value="Genomic_DNA"/>
</dbReference>
<name>A0A315XPG9_9EURY</name>
<sequence>MSFDRRFELPNFDDYDVDTSNCEECPYAHGICWKAGYCIVEDLQ</sequence>
<evidence type="ECO:0000313" key="2">
    <source>
        <dbReference type="Proteomes" id="UP000251717"/>
    </source>
</evidence>